<feature type="domain" description="Myb-like" evidence="2">
    <location>
        <begin position="464"/>
        <end position="515"/>
    </location>
</feature>
<dbReference type="PROSITE" id="PS50090">
    <property type="entry name" value="MYB_LIKE"/>
    <property type="match status" value="1"/>
</dbReference>
<dbReference type="Proteomes" id="UP000193648">
    <property type="component" value="Unassembled WGS sequence"/>
</dbReference>
<evidence type="ECO:0000259" key="2">
    <source>
        <dbReference type="PROSITE" id="PS50090"/>
    </source>
</evidence>
<dbReference type="OrthoDB" id="2350934at2759"/>
<dbReference type="GO" id="GO:0005634">
    <property type="term" value="C:nucleus"/>
    <property type="evidence" value="ECO:0007669"/>
    <property type="project" value="TreeGrafter"/>
</dbReference>
<dbReference type="GeneID" id="33568211"/>
<dbReference type="GO" id="GO:0045944">
    <property type="term" value="P:positive regulation of transcription by RNA polymerase II"/>
    <property type="evidence" value="ECO:0007669"/>
    <property type="project" value="TreeGrafter"/>
</dbReference>
<dbReference type="InterPro" id="IPR001005">
    <property type="entry name" value="SANT/Myb"/>
</dbReference>
<dbReference type="GO" id="GO:0000278">
    <property type="term" value="P:mitotic cell cycle"/>
    <property type="evidence" value="ECO:0007669"/>
    <property type="project" value="TreeGrafter"/>
</dbReference>
<feature type="region of interest" description="Disordered" evidence="1">
    <location>
        <begin position="574"/>
        <end position="597"/>
    </location>
</feature>
<dbReference type="InterPro" id="IPR009057">
    <property type="entry name" value="Homeodomain-like_sf"/>
</dbReference>
<dbReference type="SUPFAM" id="SSF46689">
    <property type="entry name" value="Homeodomain-like"/>
    <property type="match status" value="2"/>
</dbReference>
<reference evidence="3 4" key="1">
    <citation type="submission" date="2016-07" db="EMBL/GenBank/DDBJ databases">
        <title>Pervasive Adenine N6-methylation of Active Genes in Fungi.</title>
        <authorList>
            <consortium name="DOE Joint Genome Institute"/>
            <person name="Mondo S.J."/>
            <person name="Dannebaum R.O."/>
            <person name="Kuo R.C."/>
            <person name="Labutti K."/>
            <person name="Haridas S."/>
            <person name="Kuo A."/>
            <person name="Salamov A."/>
            <person name="Ahrendt S.R."/>
            <person name="Lipzen A."/>
            <person name="Sullivan W."/>
            <person name="Andreopoulos W.B."/>
            <person name="Clum A."/>
            <person name="Lindquist E."/>
            <person name="Daum C."/>
            <person name="Ramamoorthy G.K."/>
            <person name="Gryganskyi A."/>
            <person name="Culley D."/>
            <person name="Magnuson J.K."/>
            <person name="James T.Y."/>
            <person name="O'Malley M.A."/>
            <person name="Stajich J.E."/>
            <person name="Spatafora J.W."/>
            <person name="Visel A."/>
            <person name="Grigoriev I.V."/>
        </authorList>
    </citation>
    <scope>NUCLEOTIDE SEQUENCE [LARGE SCALE GENOMIC DNA]</scope>
    <source>
        <strain evidence="3 4">NRRL 3116</strain>
    </source>
</reference>
<keyword evidence="4" id="KW-1185">Reference proteome</keyword>
<evidence type="ECO:0000313" key="4">
    <source>
        <dbReference type="Proteomes" id="UP000193648"/>
    </source>
</evidence>
<dbReference type="RefSeq" id="XP_021884483.1">
    <property type="nucleotide sequence ID" value="XM_022026368.1"/>
</dbReference>
<accession>A0A1Y2GWP0</accession>
<name>A0A1Y2GWP0_9FUNG</name>
<dbReference type="AlphaFoldDB" id="A0A1Y2GWP0"/>
<dbReference type="GO" id="GO:0000981">
    <property type="term" value="F:DNA-binding transcription factor activity, RNA polymerase II-specific"/>
    <property type="evidence" value="ECO:0007669"/>
    <property type="project" value="TreeGrafter"/>
</dbReference>
<dbReference type="Pfam" id="PF00249">
    <property type="entry name" value="Myb_DNA-binding"/>
    <property type="match status" value="1"/>
</dbReference>
<dbReference type="EMBL" id="MCFF01000006">
    <property type="protein sequence ID" value="ORZ26720.1"/>
    <property type="molecule type" value="Genomic_DNA"/>
</dbReference>
<dbReference type="GO" id="GO:0000978">
    <property type="term" value="F:RNA polymerase II cis-regulatory region sequence-specific DNA binding"/>
    <property type="evidence" value="ECO:0007669"/>
    <property type="project" value="TreeGrafter"/>
</dbReference>
<feature type="region of interest" description="Disordered" evidence="1">
    <location>
        <begin position="41"/>
        <end position="75"/>
    </location>
</feature>
<dbReference type="Gene3D" id="1.10.10.60">
    <property type="entry name" value="Homeodomain-like"/>
    <property type="match status" value="2"/>
</dbReference>
<dbReference type="SMART" id="SM00717">
    <property type="entry name" value="SANT"/>
    <property type="match status" value="4"/>
</dbReference>
<organism evidence="3 4">
    <name type="scientific">Lobosporangium transversale</name>
    <dbReference type="NCBI Taxonomy" id="64571"/>
    <lineage>
        <taxon>Eukaryota</taxon>
        <taxon>Fungi</taxon>
        <taxon>Fungi incertae sedis</taxon>
        <taxon>Mucoromycota</taxon>
        <taxon>Mortierellomycotina</taxon>
        <taxon>Mortierellomycetes</taxon>
        <taxon>Mortierellales</taxon>
        <taxon>Mortierellaceae</taxon>
        <taxon>Lobosporangium</taxon>
    </lineage>
</organism>
<dbReference type="InParanoid" id="A0A1Y2GWP0"/>
<comment type="caution">
    <text evidence="3">The sequence shown here is derived from an EMBL/GenBank/DDBJ whole genome shotgun (WGS) entry which is preliminary data.</text>
</comment>
<evidence type="ECO:0000256" key="1">
    <source>
        <dbReference type="SAM" id="MobiDB-lite"/>
    </source>
</evidence>
<protein>
    <recommendedName>
        <fullName evidence="2">Myb-like domain-containing protein</fullName>
    </recommendedName>
</protein>
<evidence type="ECO:0000313" key="3">
    <source>
        <dbReference type="EMBL" id="ORZ26720.1"/>
    </source>
</evidence>
<proteinExistence type="predicted"/>
<sequence length="597" mass="69315">MFPSPLLLGSPVRVLTRSVKFSTWKRAVALCPTELTRQRHQYSTATTEVPTEEISESSEPPFIRPNGRVPRSPPKDRMWNRELDEKLSELRAVGKTWDYISLVLKRPASACSDRYFSALDPELQNWTPSMFAKLDQLVEDGESWPNIARALNCKVIACQHQWRTLGRGQYRVKGFLSGQRVVRWSDGEINSFWKAWIKHGMDWVEISKDVETRTAGECSDAFRGLAVAALKDSPGWVKLDGHTFINDAIRASRQRLKAVLNDGSDEAMEGLRGKSLEWTSADHEALLAAVEKHGLFSGWCTIRKQVKPHLSDEQVEAEYYRLSGVVEEGEVLEQSDQLIKRVMWDKDEVERLNMILMKYSSLPVWKKEAKKRGIEPAIDDYENLLRKRNPRLTKKMRAKNEEDWPWTDDRVMRLKRLVVQQRHQEKHSRRPVDWEWIADHIGPHFDPQMCITKWQGLSDDIEIQPTTDPKPWTSEDIDMLEKGLEKYGKAWTLIQQDYLPERSTASIRRKLSNLQVARDQLVKEQKAIARQKKVSNIEEYIDQALKENPFYISARRLEKVLETFEQEHKRIRALFPRGPKKKSADTEIEGSETDEDK</sequence>
<gene>
    <name evidence="3" type="ORF">BCR41DRAFT_368257</name>
</gene>
<dbReference type="PANTHER" id="PTHR45614">
    <property type="entry name" value="MYB PROTEIN-RELATED"/>
    <property type="match status" value="1"/>
</dbReference>
<feature type="compositionally biased region" description="Acidic residues" evidence="1">
    <location>
        <begin position="586"/>
        <end position="597"/>
    </location>
</feature>
<dbReference type="PANTHER" id="PTHR45614:SF25">
    <property type="entry name" value="MYB PROTEIN"/>
    <property type="match status" value="1"/>
</dbReference>
<dbReference type="InterPro" id="IPR050560">
    <property type="entry name" value="MYB_TF"/>
</dbReference>